<keyword evidence="11" id="KW-0961">Cell wall biogenesis/degradation</keyword>
<evidence type="ECO:0000259" key="16">
    <source>
        <dbReference type="SMART" id="SM00936"/>
    </source>
</evidence>
<feature type="active site" description="Proton acceptor" evidence="13">
    <location>
        <position position="73"/>
    </location>
</feature>
<dbReference type="InterPro" id="IPR012907">
    <property type="entry name" value="Peptidase_S11_C"/>
</dbReference>
<feature type="domain" description="Peptidase S11 D-Ala-D-Ala carboxypeptidase A C-terminal" evidence="16">
    <location>
        <begin position="277"/>
        <end position="363"/>
    </location>
</feature>
<keyword evidence="5 17" id="KW-0121">Carboxypeptidase</keyword>
<evidence type="ECO:0000256" key="12">
    <source>
        <dbReference type="ARBA" id="ARBA00034000"/>
    </source>
</evidence>
<dbReference type="PANTHER" id="PTHR21581:SF33">
    <property type="entry name" value="D-ALANYL-D-ALANINE CARBOXYPEPTIDASE DACB"/>
    <property type="match status" value="1"/>
</dbReference>
<evidence type="ECO:0000256" key="10">
    <source>
        <dbReference type="ARBA" id="ARBA00022984"/>
    </source>
</evidence>
<evidence type="ECO:0000256" key="15">
    <source>
        <dbReference type="RuleBase" id="RU004016"/>
    </source>
</evidence>
<evidence type="ECO:0000256" key="9">
    <source>
        <dbReference type="ARBA" id="ARBA00022960"/>
    </source>
</evidence>
<dbReference type="PRINTS" id="PR00725">
    <property type="entry name" value="DADACBPTASE1"/>
</dbReference>
<dbReference type="GO" id="GO:0008360">
    <property type="term" value="P:regulation of cell shape"/>
    <property type="evidence" value="ECO:0007669"/>
    <property type="project" value="UniProtKB-KW"/>
</dbReference>
<dbReference type="InterPro" id="IPR018044">
    <property type="entry name" value="Peptidase_S11"/>
</dbReference>
<dbReference type="InterPro" id="IPR012338">
    <property type="entry name" value="Beta-lactam/transpept-like"/>
</dbReference>
<keyword evidence="8" id="KW-0378">Hydrolase</keyword>
<dbReference type="PANTHER" id="PTHR21581">
    <property type="entry name" value="D-ALANYL-D-ALANINE CARBOXYPEPTIDASE"/>
    <property type="match status" value="1"/>
</dbReference>
<dbReference type="Proteomes" id="UP000030012">
    <property type="component" value="Unassembled WGS sequence"/>
</dbReference>
<name>A0A0A0I032_CLONO</name>
<evidence type="ECO:0000256" key="1">
    <source>
        <dbReference type="ARBA" id="ARBA00003217"/>
    </source>
</evidence>
<dbReference type="Pfam" id="PF07943">
    <property type="entry name" value="PBP5_C"/>
    <property type="match status" value="1"/>
</dbReference>
<dbReference type="InterPro" id="IPR015956">
    <property type="entry name" value="Peniciliin-bd_prot_C_sf"/>
</dbReference>
<evidence type="ECO:0000256" key="2">
    <source>
        <dbReference type="ARBA" id="ARBA00004752"/>
    </source>
</evidence>
<feature type="active site" evidence="13">
    <location>
        <position position="125"/>
    </location>
</feature>
<feature type="binding site" evidence="14">
    <location>
        <position position="230"/>
    </location>
    <ligand>
        <name>substrate</name>
    </ligand>
</feature>
<dbReference type="GO" id="GO:0009252">
    <property type="term" value="P:peptidoglycan biosynthetic process"/>
    <property type="evidence" value="ECO:0007669"/>
    <property type="project" value="UniProtKB-UniPathway"/>
</dbReference>
<evidence type="ECO:0000256" key="11">
    <source>
        <dbReference type="ARBA" id="ARBA00023316"/>
    </source>
</evidence>
<protein>
    <recommendedName>
        <fullName evidence="4">serine-type D-Ala-D-Ala carboxypeptidase</fullName>
        <ecNumber evidence="4">3.4.16.4</ecNumber>
    </recommendedName>
</protein>
<dbReference type="UniPathway" id="UPA00219"/>
<comment type="pathway">
    <text evidence="2">Cell wall biogenesis; peptidoglycan biosynthesis.</text>
</comment>
<keyword evidence="10" id="KW-0573">Peptidoglycan synthesis</keyword>
<evidence type="ECO:0000256" key="5">
    <source>
        <dbReference type="ARBA" id="ARBA00022645"/>
    </source>
</evidence>
<proteinExistence type="inferred from homology"/>
<comment type="similarity">
    <text evidence="3 15">Belongs to the peptidase S11 family.</text>
</comment>
<dbReference type="EC" id="3.4.16.4" evidence="4"/>
<organism evidence="17 18">
    <name type="scientific">Clostridium novyi A str. 4552</name>
    <dbReference type="NCBI Taxonomy" id="1444289"/>
    <lineage>
        <taxon>Bacteria</taxon>
        <taxon>Bacillati</taxon>
        <taxon>Bacillota</taxon>
        <taxon>Clostridia</taxon>
        <taxon>Eubacteriales</taxon>
        <taxon>Clostridiaceae</taxon>
        <taxon>Clostridium</taxon>
    </lineage>
</organism>
<reference evidence="17 18" key="1">
    <citation type="submission" date="2014-01" db="EMBL/GenBank/DDBJ databases">
        <title>Plasmidome dynamics in the species complex Clostridium novyi sensu lato converts strains of independent lineages into distinctly different pathogens.</title>
        <authorList>
            <person name="Skarin H."/>
            <person name="Segerman B."/>
        </authorList>
    </citation>
    <scope>NUCLEOTIDE SEQUENCE [LARGE SCALE GENOMIC DNA]</scope>
    <source>
        <strain evidence="17 18">4552</strain>
    </source>
</reference>
<evidence type="ECO:0000256" key="8">
    <source>
        <dbReference type="ARBA" id="ARBA00022801"/>
    </source>
</evidence>
<dbReference type="AlphaFoldDB" id="A0A0A0I032"/>
<evidence type="ECO:0000256" key="4">
    <source>
        <dbReference type="ARBA" id="ARBA00012448"/>
    </source>
</evidence>
<keyword evidence="9" id="KW-0133">Cell shape</keyword>
<dbReference type="Pfam" id="PF00768">
    <property type="entry name" value="Peptidase_S11"/>
    <property type="match status" value="1"/>
</dbReference>
<dbReference type="SUPFAM" id="SSF56601">
    <property type="entry name" value="beta-lactamase/transpeptidase-like"/>
    <property type="match status" value="1"/>
</dbReference>
<dbReference type="SUPFAM" id="SSF69189">
    <property type="entry name" value="Penicillin-binding protein associated domain"/>
    <property type="match status" value="1"/>
</dbReference>
<keyword evidence="6" id="KW-0645">Protease</keyword>
<comment type="catalytic activity">
    <reaction evidence="12">
        <text>Preferential cleavage: (Ac)2-L-Lys-D-Ala-|-D-Ala. Also transpeptidation of peptidyl-alanyl moieties that are N-acyl substituents of D-alanine.</text>
        <dbReference type="EC" id="3.4.16.4"/>
    </reaction>
</comment>
<gene>
    <name evidence="17" type="ORF">Z968_12165</name>
</gene>
<dbReference type="GO" id="GO:0071555">
    <property type="term" value="P:cell wall organization"/>
    <property type="evidence" value="ECO:0007669"/>
    <property type="project" value="UniProtKB-KW"/>
</dbReference>
<evidence type="ECO:0000313" key="18">
    <source>
        <dbReference type="Proteomes" id="UP000030012"/>
    </source>
</evidence>
<evidence type="ECO:0000256" key="3">
    <source>
        <dbReference type="ARBA" id="ARBA00007164"/>
    </source>
</evidence>
<dbReference type="EMBL" id="JENJ01000085">
    <property type="protein sequence ID" value="KGM94117.1"/>
    <property type="molecule type" value="Genomic_DNA"/>
</dbReference>
<dbReference type="Gene3D" id="3.40.710.10">
    <property type="entry name" value="DD-peptidase/beta-lactamase superfamily"/>
    <property type="match status" value="1"/>
</dbReference>
<accession>A0A0A0I032</accession>
<evidence type="ECO:0000256" key="6">
    <source>
        <dbReference type="ARBA" id="ARBA00022670"/>
    </source>
</evidence>
<dbReference type="GO" id="GO:0006508">
    <property type="term" value="P:proteolysis"/>
    <property type="evidence" value="ECO:0007669"/>
    <property type="project" value="UniProtKB-KW"/>
</dbReference>
<dbReference type="SMART" id="SM00936">
    <property type="entry name" value="PBP5_C"/>
    <property type="match status" value="1"/>
</dbReference>
<evidence type="ECO:0000256" key="7">
    <source>
        <dbReference type="ARBA" id="ARBA00022729"/>
    </source>
</evidence>
<dbReference type="GO" id="GO:0009002">
    <property type="term" value="F:serine-type D-Ala-D-Ala carboxypeptidase activity"/>
    <property type="evidence" value="ECO:0007669"/>
    <property type="project" value="UniProtKB-EC"/>
</dbReference>
<evidence type="ECO:0000256" key="13">
    <source>
        <dbReference type="PIRSR" id="PIRSR618044-1"/>
    </source>
</evidence>
<comment type="caution">
    <text evidence="17">The sequence shown here is derived from an EMBL/GenBank/DDBJ whole genome shotgun (WGS) entry which is preliminary data.</text>
</comment>
<feature type="active site" description="Acyl-ester intermediate" evidence="13">
    <location>
        <position position="70"/>
    </location>
</feature>
<keyword evidence="7" id="KW-0732">Signal</keyword>
<sequence>MGNQMKKLRVVSIILNICLLFNIVFVPCVEAVEPKNKSIYVDARCAIAMDSKSKCVLYEKNSEMLVPIASTTKIMTTLVALKYGNLDRKFEVSPKAASIRGSKVGYKKGEQISLKELLYGLMLRSGNDAAITIAEGMSGSVEKFCELMNEYAIEIGAFNSHFESPHGLDSQNHYSTAYDLARITAKAKENKLFNEIVGVKDVDEKEFGFTRSYHNINKILYQIPNANGVKTGYTGGAGKCLVTSVKENDDDVIIVVLNCTPRWKETKKIYDFVKENYDFKKLASKNQVLDKIEDNRGNKINLVCNNDLVIPVGKQEKCEYKIIKPTKLPSKVYKGMNLGKINIYKDGKLVSSKALKSGNDLGNIEIKGIFKKIKNIFKK</sequence>
<comment type="function">
    <text evidence="1">Removes C-terminal D-alanyl residues from sugar-peptide cell wall precursors.</text>
</comment>
<dbReference type="InterPro" id="IPR001967">
    <property type="entry name" value="Peptidase_S11_N"/>
</dbReference>
<evidence type="ECO:0000313" key="17">
    <source>
        <dbReference type="EMBL" id="KGM94117.1"/>
    </source>
</evidence>
<evidence type="ECO:0000256" key="14">
    <source>
        <dbReference type="PIRSR" id="PIRSR618044-2"/>
    </source>
</evidence>